<organism evidence="1 2">
    <name type="scientific">Aeromonas piscicola</name>
    <dbReference type="NCBI Taxonomy" id="600645"/>
    <lineage>
        <taxon>Bacteria</taxon>
        <taxon>Pseudomonadati</taxon>
        <taxon>Pseudomonadota</taxon>
        <taxon>Gammaproteobacteria</taxon>
        <taxon>Aeromonadales</taxon>
        <taxon>Aeromonadaceae</taxon>
        <taxon>Aeromonas</taxon>
    </lineage>
</organism>
<dbReference type="SUPFAM" id="SSF53474">
    <property type="entry name" value="alpha/beta-Hydrolases"/>
    <property type="match status" value="1"/>
</dbReference>
<comment type="caution">
    <text evidence="1">The sequence shown here is derived from an EMBL/GenBank/DDBJ whole genome shotgun (WGS) entry which is preliminary data.</text>
</comment>
<reference evidence="1" key="1">
    <citation type="submission" date="2024-05" db="EMBL/GenBank/DDBJ databases">
        <title>WGS of Aeromonas isolates.</title>
        <authorList>
            <person name="Lee H."/>
        </authorList>
    </citation>
    <scope>NUCLEOTIDE SEQUENCE</scope>
    <source>
        <strain evidence="1">LP308</strain>
    </source>
</reference>
<dbReference type="InterPro" id="IPR027417">
    <property type="entry name" value="P-loop_NTPase"/>
</dbReference>
<gene>
    <name evidence="1" type="ORF">OB962_09360</name>
</gene>
<dbReference type="SUPFAM" id="SSF52540">
    <property type="entry name" value="P-loop containing nucleoside triphosphate hydrolases"/>
    <property type="match status" value="1"/>
</dbReference>
<keyword evidence="1" id="KW-0378">Hydrolase</keyword>
<accession>A0ABT7QB78</accession>
<proteinExistence type="predicted"/>
<evidence type="ECO:0000313" key="1">
    <source>
        <dbReference type="EMBL" id="MDM5131203.1"/>
    </source>
</evidence>
<evidence type="ECO:0000313" key="2">
    <source>
        <dbReference type="Proteomes" id="UP001168109"/>
    </source>
</evidence>
<protein>
    <submittedName>
        <fullName evidence="1">Alpha/beta hydrolase</fullName>
    </submittedName>
</protein>
<dbReference type="Gene3D" id="3.40.50.1820">
    <property type="entry name" value="alpha/beta hydrolase"/>
    <property type="match status" value="1"/>
</dbReference>
<dbReference type="GO" id="GO:0016787">
    <property type="term" value="F:hydrolase activity"/>
    <property type="evidence" value="ECO:0007669"/>
    <property type="project" value="UniProtKB-KW"/>
</dbReference>
<name>A0ABT7QB78_9GAMM</name>
<keyword evidence="2" id="KW-1185">Reference proteome</keyword>
<sequence>MSTIQEISEGLKTFITMNYKGKNILIVAHSLGGVIARQYILNSLKFKQEHYVTGLLLYASPLAGAGLANIASKFSWKHLHLRQISIGSDLLASMNSEWVAMNVASSIKIKCIIAGGDSIVSRDSASPYIADQTTETLIECGHIDITKPLSIQDLRFKVLQDFITNWAIPAIASDTPAPPNKYGASDILFEAYNSRVEKYYVQRKEDYVIEAAANASNIWLSGPPGIGKTAALRRLITKERWECHHYILDGLRGLTAAELVREICNYLNERSGIEQLLPKDIADHELISEFRKTCLRLATNKVFAILIEEIPLERGTEYNKFIEYCYRMTLAGESINDSCRVVWLFSSINNPMEEYGDCTAKLLEKIQFIKLYSWSETDISSLIYMINSALQTGFTVDDMRLIISHCNGSPRFVKMLFRHTRNEVGGSTPLPDLLESVKRDVVT</sequence>
<dbReference type="Proteomes" id="UP001168109">
    <property type="component" value="Unassembled WGS sequence"/>
</dbReference>
<dbReference type="EMBL" id="JAOPLU010000002">
    <property type="protein sequence ID" value="MDM5131203.1"/>
    <property type="molecule type" value="Genomic_DNA"/>
</dbReference>
<dbReference type="InterPro" id="IPR029058">
    <property type="entry name" value="AB_hydrolase_fold"/>
</dbReference>
<dbReference type="Gene3D" id="3.40.50.300">
    <property type="entry name" value="P-loop containing nucleotide triphosphate hydrolases"/>
    <property type="match status" value="1"/>
</dbReference>